<proteinExistence type="predicted"/>
<gene>
    <name evidence="2" type="ORF">CLV54_2577</name>
</gene>
<keyword evidence="3" id="KW-1185">Reference proteome</keyword>
<feature type="transmembrane region" description="Helical" evidence="1">
    <location>
        <begin position="181"/>
        <end position="200"/>
    </location>
</feature>
<organism evidence="2 3">
    <name type="scientific">Compostimonas suwonensis</name>
    <dbReference type="NCBI Taxonomy" id="1048394"/>
    <lineage>
        <taxon>Bacteria</taxon>
        <taxon>Bacillati</taxon>
        <taxon>Actinomycetota</taxon>
        <taxon>Actinomycetes</taxon>
        <taxon>Micrococcales</taxon>
        <taxon>Microbacteriaceae</taxon>
        <taxon>Compostimonas</taxon>
    </lineage>
</organism>
<keyword evidence="1" id="KW-1133">Transmembrane helix</keyword>
<comment type="caution">
    <text evidence="2">The sequence shown here is derived from an EMBL/GenBank/DDBJ whole genome shotgun (WGS) entry which is preliminary data.</text>
</comment>
<evidence type="ECO:0000256" key="1">
    <source>
        <dbReference type="SAM" id="Phobius"/>
    </source>
</evidence>
<accession>A0A2M9BUL4</accession>
<evidence type="ECO:0008006" key="4">
    <source>
        <dbReference type="Google" id="ProtNLM"/>
    </source>
</evidence>
<feature type="transmembrane region" description="Helical" evidence="1">
    <location>
        <begin position="35"/>
        <end position="56"/>
    </location>
</feature>
<evidence type="ECO:0000313" key="3">
    <source>
        <dbReference type="Proteomes" id="UP000230161"/>
    </source>
</evidence>
<protein>
    <recommendedName>
        <fullName evidence="4">Transmembrane protein</fullName>
    </recommendedName>
</protein>
<dbReference type="AlphaFoldDB" id="A0A2M9BUL4"/>
<name>A0A2M9BUL4_9MICO</name>
<dbReference type="EMBL" id="PGFB01000004">
    <property type="protein sequence ID" value="PJJ61629.1"/>
    <property type="molecule type" value="Genomic_DNA"/>
</dbReference>
<feature type="transmembrane region" description="Helical" evidence="1">
    <location>
        <begin position="9"/>
        <end position="29"/>
    </location>
</feature>
<reference evidence="2 3" key="1">
    <citation type="submission" date="2017-11" db="EMBL/GenBank/DDBJ databases">
        <title>Genomic Encyclopedia of Archaeal and Bacterial Type Strains, Phase II (KMG-II): From Individual Species to Whole Genera.</title>
        <authorList>
            <person name="Goeker M."/>
        </authorList>
    </citation>
    <scope>NUCLEOTIDE SEQUENCE [LARGE SCALE GENOMIC DNA]</scope>
    <source>
        <strain evidence="2 3">DSM 25625</strain>
    </source>
</reference>
<sequence length="208" mass="23144">MPAWVVSHALLLGIVWNVFWLLVLLLAELWDWSSWAWYAVALVSVLPCFVATIVVLKATPRTHLHEEESILTHFLVRFVGFILAFCAWVSSIVIGASISSVIQLTVDNDEKEVVGLGFQLVIAALPLVVTLLWLAFIIRCAWFLSRLRGWRAHPVNSRVPEKLFRDWPGLRSVSISLANPGLLLGGGFVTTVVIVAVISLDFSLTILF</sequence>
<feature type="transmembrane region" description="Helical" evidence="1">
    <location>
        <begin position="76"/>
        <end position="98"/>
    </location>
</feature>
<feature type="transmembrane region" description="Helical" evidence="1">
    <location>
        <begin position="118"/>
        <end position="144"/>
    </location>
</feature>
<keyword evidence="1" id="KW-0472">Membrane</keyword>
<dbReference type="Proteomes" id="UP000230161">
    <property type="component" value="Unassembled WGS sequence"/>
</dbReference>
<evidence type="ECO:0000313" key="2">
    <source>
        <dbReference type="EMBL" id="PJJ61629.1"/>
    </source>
</evidence>
<keyword evidence="1" id="KW-0812">Transmembrane</keyword>